<evidence type="ECO:0000256" key="1">
    <source>
        <dbReference type="SAM" id="MobiDB-lite"/>
    </source>
</evidence>
<keyword evidence="3" id="KW-1185">Reference proteome</keyword>
<evidence type="ECO:0000313" key="3">
    <source>
        <dbReference type="Proteomes" id="UP000265520"/>
    </source>
</evidence>
<dbReference type="AlphaFoldDB" id="A0A392QLT4"/>
<feature type="non-terminal residue" evidence="2">
    <location>
        <position position="38"/>
    </location>
</feature>
<reference evidence="2 3" key="1">
    <citation type="journal article" date="2018" name="Front. Plant Sci.">
        <title>Red Clover (Trifolium pratense) and Zigzag Clover (T. medium) - A Picture of Genomic Similarities and Differences.</title>
        <authorList>
            <person name="Dluhosova J."/>
            <person name="Istvanek J."/>
            <person name="Nedelnik J."/>
            <person name="Repkova J."/>
        </authorList>
    </citation>
    <scope>NUCLEOTIDE SEQUENCE [LARGE SCALE GENOMIC DNA]</scope>
    <source>
        <strain evidence="3">cv. 10/8</strain>
        <tissue evidence="2">Leaf</tissue>
    </source>
</reference>
<accession>A0A392QLT4</accession>
<feature type="region of interest" description="Disordered" evidence="1">
    <location>
        <begin position="1"/>
        <end position="38"/>
    </location>
</feature>
<protein>
    <submittedName>
        <fullName evidence="2">Uncharacterized protein</fullName>
    </submittedName>
</protein>
<dbReference type="Proteomes" id="UP000265520">
    <property type="component" value="Unassembled WGS sequence"/>
</dbReference>
<comment type="caution">
    <text evidence="2">The sequence shown here is derived from an EMBL/GenBank/DDBJ whole genome shotgun (WGS) entry which is preliminary data.</text>
</comment>
<sequence length="38" mass="4054">MIPPTIELFPWQMRPERDNGDYGGGSESSAVGRSDGGS</sequence>
<proteinExistence type="predicted"/>
<organism evidence="2 3">
    <name type="scientific">Trifolium medium</name>
    <dbReference type="NCBI Taxonomy" id="97028"/>
    <lineage>
        <taxon>Eukaryota</taxon>
        <taxon>Viridiplantae</taxon>
        <taxon>Streptophyta</taxon>
        <taxon>Embryophyta</taxon>
        <taxon>Tracheophyta</taxon>
        <taxon>Spermatophyta</taxon>
        <taxon>Magnoliopsida</taxon>
        <taxon>eudicotyledons</taxon>
        <taxon>Gunneridae</taxon>
        <taxon>Pentapetalae</taxon>
        <taxon>rosids</taxon>
        <taxon>fabids</taxon>
        <taxon>Fabales</taxon>
        <taxon>Fabaceae</taxon>
        <taxon>Papilionoideae</taxon>
        <taxon>50 kb inversion clade</taxon>
        <taxon>NPAAA clade</taxon>
        <taxon>Hologalegina</taxon>
        <taxon>IRL clade</taxon>
        <taxon>Trifolieae</taxon>
        <taxon>Trifolium</taxon>
    </lineage>
</organism>
<evidence type="ECO:0000313" key="2">
    <source>
        <dbReference type="EMBL" id="MCI24812.1"/>
    </source>
</evidence>
<dbReference type="EMBL" id="LXQA010143688">
    <property type="protein sequence ID" value="MCI24812.1"/>
    <property type="molecule type" value="Genomic_DNA"/>
</dbReference>
<name>A0A392QLT4_9FABA</name>